<accession>A0A9R1UUD3</accession>
<protein>
    <submittedName>
        <fullName evidence="1">Uncharacterized protein</fullName>
    </submittedName>
</protein>
<organism evidence="1 2">
    <name type="scientific">Lactuca sativa</name>
    <name type="common">Garden lettuce</name>
    <dbReference type="NCBI Taxonomy" id="4236"/>
    <lineage>
        <taxon>Eukaryota</taxon>
        <taxon>Viridiplantae</taxon>
        <taxon>Streptophyta</taxon>
        <taxon>Embryophyta</taxon>
        <taxon>Tracheophyta</taxon>
        <taxon>Spermatophyta</taxon>
        <taxon>Magnoliopsida</taxon>
        <taxon>eudicotyledons</taxon>
        <taxon>Gunneridae</taxon>
        <taxon>Pentapetalae</taxon>
        <taxon>asterids</taxon>
        <taxon>campanulids</taxon>
        <taxon>Asterales</taxon>
        <taxon>Asteraceae</taxon>
        <taxon>Cichorioideae</taxon>
        <taxon>Cichorieae</taxon>
        <taxon>Lactucinae</taxon>
        <taxon>Lactuca</taxon>
    </lineage>
</organism>
<evidence type="ECO:0000313" key="2">
    <source>
        <dbReference type="Proteomes" id="UP000235145"/>
    </source>
</evidence>
<proteinExistence type="predicted"/>
<evidence type="ECO:0000313" key="1">
    <source>
        <dbReference type="EMBL" id="KAJ0193439.1"/>
    </source>
</evidence>
<dbReference type="AlphaFoldDB" id="A0A9R1UUD3"/>
<dbReference type="Proteomes" id="UP000235145">
    <property type="component" value="Unassembled WGS sequence"/>
</dbReference>
<reference evidence="1 2" key="1">
    <citation type="journal article" date="2017" name="Nat. Commun.">
        <title>Genome assembly with in vitro proximity ligation data and whole-genome triplication in lettuce.</title>
        <authorList>
            <person name="Reyes-Chin-Wo S."/>
            <person name="Wang Z."/>
            <person name="Yang X."/>
            <person name="Kozik A."/>
            <person name="Arikit S."/>
            <person name="Song C."/>
            <person name="Xia L."/>
            <person name="Froenicke L."/>
            <person name="Lavelle D.O."/>
            <person name="Truco M.J."/>
            <person name="Xia R."/>
            <person name="Zhu S."/>
            <person name="Xu C."/>
            <person name="Xu H."/>
            <person name="Xu X."/>
            <person name="Cox K."/>
            <person name="Korf I."/>
            <person name="Meyers B.C."/>
            <person name="Michelmore R.W."/>
        </authorList>
    </citation>
    <scope>NUCLEOTIDE SEQUENCE [LARGE SCALE GENOMIC DNA]</scope>
    <source>
        <strain evidence="2">cv. Salinas</strain>
        <tissue evidence="1">Seedlings</tissue>
    </source>
</reference>
<keyword evidence="2" id="KW-1185">Reference proteome</keyword>
<sequence length="97" mass="10529">MYIITRLPIHSTSKPLFVFSGREVGNTMTTVTHHLRTSASADWTTETTMHLPPCDDIGKESHRSKHGFPLSESRAVVVIAVAINGGGAKDIERNSVG</sequence>
<gene>
    <name evidence="1" type="ORF">LSAT_V11C800439680</name>
</gene>
<comment type="caution">
    <text evidence="1">The sequence shown here is derived from an EMBL/GenBank/DDBJ whole genome shotgun (WGS) entry which is preliminary data.</text>
</comment>
<name>A0A9R1UUD3_LACSA</name>
<dbReference type="EMBL" id="NBSK02000008">
    <property type="protein sequence ID" value="KAJ0193439.1"/>
    <property type="molecule type" value="Genomic_DNA"/>
</dbReference>